<evidence type="ECO:0000259" key="10">
    <source>
        <dbReference type="Pfam" id="PF00294"/>
    </source>
</evidence>
<feature type="binding site" evidence="9">
    <location>
        <position position="241"/>
    </location>
    <ligand>
        <name>substrate</name>
    </ligand>
</feature>
<evidence type="ECO:0000256" key="2">
    <source>
        <dbReference type="ARBA" id="ARBA00022723"/>
    </source>
</evidence>
<evidence type="ECO:0000256" key="3">
    <source>
        <dbReference type="ARBA" id="ARBA00022741"/>
    </source>
</evidence>
<dbReference type="Proteomes" id="UP000064912">
    <property type="component" value="Chromosome"/>
</dbReference>
<feature type="binding site" evidence="9">
    <location>
        <begin position="209"/>
        <end position="214"/>
    </location>
    <ligand>
        <name>ATP</name>
        <dbReference type="ChEBI" id="CHEBI:30616"/>
    </ligand>
</feature>
<organism evidence="11 12">
    <name type="scientific">Rhodovulum sulfidophilum</name>
    <name type="common">Rhodobacter sulfidophilus</name>
    <dbReference type="NCBI Taxonomy" id="35806"/>
    <lineage>
        <taxon>Bacteria</taxon>
        <taxon>Pseudomonadati</taxon>
        <taxon>Pseudomonadota</taxon>
        <taxon>Alphaproteobacteria</taxon>
        <taxon>Rhodobacterales</taxon>
        <taxon>Paracoccaceae</taxon>
        <taxon>Rhodovulum</taxon>
    </lineage>
</organism>
<keyword evidence="6 9" id="KW-0460">Magnesium</keyword>
<feature type="binding site" evidence="9">
    <location>
        <begin position="37"/>
        <end position="41"/>
    </location>
    <ligand>
        <name>substrate</name>
    </ligand>
</feature>
<feature type="binding site" evidence="9">
    <location>
        <position position="280"/>
    </location>
    <ligand>
        <name>K(+)</name>
        <dbReference type="ChEBI" id="CHEBI:29103"/>
    </ligand>
</feature>
<dbReference type="PANTHER" id="PTHR10584">
    <property type="entry name" value="SUGAR KINASE"/>
    <property type="match status" value="1"/>
</dbReference>
<comment type="pathway">
    <text evidence="9">Carbohydrate metabolism; D-ribose degradation; D-ribose 5-phosphate from beta-D-ribopyranose: step 2/2.</text>
</comment>
<evidence type="ECO:0000313" key="12">
    <source>
        <dbReference type="Proteomes" id="UP000064912"/>
    </source>
</evidence>
<dbReference type="EC" id="2.7.1.15" evidence="9"/>
<evidence type="ECO:0000256" key="1">
    <source>
        <dbReference type="ARBA" id="ARBA00022679"/>
    </source>
</evidence>
<dbReference type="PANTHER" id="PTHR10584:SF166">
    <property type="entry name" value="RIBOKINASE"/>
    <property type="match status" value="1"/>
</dbReference>
<dbReference type="InterPro" id="IPR029056">
    <property type="entry name" value="Ribokinase-like"/>
</dbReference>
<dbReference type="CDD" id="cd01174">
    <property type="entry name" value="ribokinase"/>
    <property type="match status" value="1"/>
</dbReference>
<dbReference type="KEGG" id="rsu:NHU_00343"/>
<keyword evidence="5 9" id="KW-0067">ATP-binding</keyword>
<dbReference type="HAMAP" id="MF_01987">
    <property type="entry name" value="Ribokinase"/>
    <property type="match status" value="1"/>
</dbReference>
<feature type="active site" description="Proton acceptor" evidence="9">
    <location>
        <position position="241"/>
    </location>
</feature>
<dbReference type="InterPro" id="IPR011877">
    <property type="entry name" value="Ribokinase"/>
</dbReference>
<dbReference type="GO" id="GO:0005829">
    <property type="term" value="C:cytosol"/>
    <property type="evidence" value="ECO:0007669"/>
    <property type="project" value="TreeGrafter"/>
</dbReference>
<dbReference type="UniPathway" id="UPA00916">
    <property type="reaction ID" value="UER00889"/>
</dbReference>
<dbReference type="InterPro" id="IPR011611">
    <property type="entry name" value="PfkB_dom"/>
</dbReference>
<accession>A0A0D6AYJ2</accession>
<evidence type="ECO:0000256" key="5">
    <source>
        <dbReference type="ARBA" id="ARBA00022840"/>
    </source>
</evidence>
<dbReference type="eggNOG" id="COG0524">
    <property type="taxonomic scope" value="Bacteria"/>
</dbReference>
<keyword evidence="9" id="KW-0963">Cytoplasm</keyword>
<dbReference type="GO" id="GO:0046872">
    <property type="term" value="F:metal ion binding"/>
    <property type="evidence" value="ECO:0007669"/>
    <property type="project" value="UniProtKB-KW"/>
</dbReference>
<comment type="function">
    <text evidence="9">Catalyzes the phosphorylation of ribose at O-5 in a reaction requiring ATP and magnesium. The resulting D-ribose-5-phosphate can then be used either for sythesis of nucleotides, histidine, and tryptophan, or as a component of the pentose phosphate pathway.</text>
</comment>
<dbReference type="Pfam" id="PF00294">
    <property type="entry name" value="PfkB"/>
    <property type="match status" value="1"/>
</dbReference>
<feature type="binding site" evidence="9">
    <location>
        <position position="134"/>
    </location>
    <ligand>
        <name>substrate</name>
    </ligand>
</feature>
<dbReference type="InterPro" id="IPR002139">
    <property type="entry name" value="Ribo/fructo_kinase"/>
</dbReference>
<comment type="catalytic activity">
    <reaction evidence="9">
        <text>D-ribose + ATP = D-ribose 5-phosphate + ADP + H(+)</text>
        <dbReference type="Rhea" id="RHEA:13697"/>
        <dbReference type="ChEBI" id="CHEBI:15378"/>
        <dbReference type="ChEBI" id="CHEBI:30616"/>
        <dbReference type="ChEBI" id="CHEBI:47013"/>
        <dbReference type="ChEBI" id="CHEBI:78346"/>
        <dbReference type="ChEBI" id="CHEBI:456216"/>
        <dbReference type="EC" id="2.7.1.15"/>
    </reaction>
</comment>
<keyword evidence="8 9" id="KW-0119">Carbohydrate metabolism</keyword>
<dbReference type="SUPFAM" id="SSF53613">
    <property type="entry name" value="Ribokinase-like"/>
    <property type="match status" value="1"/>
</dbReference>
<dbReference type="EMBL" id="AP014800">
    <property type="protein sequence ID" value="BAQ67514.1"/>
    <property type="molecule type" value="Genomic_DNA"/>
</dbReference>
<feature type="binding site" evidence="9">
    <location>
        <position position="237"/>
    </location>
    <ligand>
        <name>K(+)</name>
        <dbReference type="ChEBI" id="CHEBI:29103"/>
    </ligand>
</feature>
<comment type="activity regulation">
    <text evidence="9">Activated by a monovalent cation that binds near, but not in, the active site. The most likely occupant of the site in vivo is potassium. Ion binding induces a conformational change that may alter substrate affinity.</text>
</comment>
<dbReference type="PRINTS" id="PR00990">
    <property type="entry name" value="RIBOKINASE"/>
</dbReference>
<proteinExistence type="inferred from homology"/>
<keyword evidence="4 9" id="KW-0418">Kinase</keyword>
<comment type="subunit">
    <text evidence="9">Homodimer.</text>
</comment>
<name>A0A0D6AYJ2_RHOSU</name>
<keyword evidence="3 9" id="KW-0547">Nucleotide-binding</keyword>
<evidence type="ECO:0000313" key="11">
    <source>
        <dbReference type="EMBL" id="BAQ67514.1"/>
    </source>
</evidence>
<feature type="binding site" evidence="9">
    <location>
        <position position="276"/>
    </location>
    <ligand>
        <name>K(+)</name>
        <dbReference type="ChEBI" id="CHEBI:29103"/>
    </ligand>
</feature>
<dbReference type="GO" id="GO:0004747">
    <property type="term" value="F:ribokinase activity"/>
    <property type="evidence" value="ECO:0007669"/>
    <property type="project" value="UniProtKB-UniRule"/>
</dbReference>
<comment type="similarity">
    <text evidence="9">Belongs to the carbohydrate kinase PfkB family. Ribokinase subfamily.</text>
</comment>
<evidence type="ECO:0000256" key="6">
    <source>
        <dbReference type="ARBA" id="ARBA00022842"/>
    </source>
</evidence>
<feature type="binding site" evidence="9">
    <location>
        <position position="235"/>
    </location>
    <ligand>
        <name>K(+)</name>
        <dbReference type="ChEBI" id="CHEBI:29103"/>
    </ligand>
</feature>
<evidence type="ECO:0000256" key="7">
    <source>
        <dbReference type="ARBA" id="ARBA00022958"/>
    </source>
</evidence>
<feature type="binding site" evidence="9">
    <location>
        <position position="274"/>
    </location>
    <ligand>
        <name>K(+)</name>
        <dbReference type="ChEBI" id="CHEBI:29103"/>
    </ligand>
</feature>
<feature type="binding site" evidence="9">
    <location>
        <begin position="9"/>
        <end position="11"/>
    </location>
    <ligand>
        <name>substrate</name>
    </ligand>
</feature>
<dbReference type="PATRIC" id="fig|35806.4.peg.350"/>
<feature type="binding site" evidence="9">
    <location>
        <position position="178"/>
    </location>
    <ligand>
        <name>ATP</name>
        <dbReference type="ChEBI" id="CHEBI:30616"/>
    </ligand>
</feature>
<evidence type="ECO:0000256" key="4">
    <source>
        <dbReference type="ARBA" id="ARBA00022777"/>
    </source>
</evidence>
<protein>
    <recommendedName>
        <fullName evidence="9">Ribokinase</fullName>
        <shortName evidence="9">RK</shortName>
        <ecNumber evidence="9">2.7.1.15</ecNumber>
    </recommendedName>
</protein>
<reference evidence="11 12" key="1">
    <citation type="submission" date="2015-02" db="EMBL/GenBank/DDBJ databases">
        <title>Genome sequene of Rhodovulum sulfidophilum DSM 2351.</title>
        <authorList>
            <person name="Nagao N."/>
        </authorList>
    </citation>
    <scope>NUCLEOTIDE SEQUENCE [LARGE SCALE GENOMIC DNA]</scope>
    <source>
        <strain evidence="11 12">DSM 2351</strain>
    </source>
</reference>
<comment type="cofactor">
    <cofactor evidence="9">
        <name>Mg(2+)</name>
        <dbReference type="ChEBI" id="CHEBI:18420"/>
    </cofactor>
    <text evidence="9">Requires a divalent cation, most likely magnesium in vivo, as an electrophilic catalyst to aid phosphoryl group transfer. It is the chelate of the metal and the nucleotide that is the actual substrate.</text>
</comment>
<comment type="subcellular location">
    <subcellularLocation>
        <location evidence="9">Cytoplasm</location>
    </subcellularLocation>
</comment>
<keyword evidence="2 9" id="KW-0479">Metal-binding</keyword>
<evidence type="ECO:0000256" key="8">
    <source>
        <dbReference type="ARBA" id="ARBA00023277"/>
    </source>
</evidence>
<evidence type="ECO:0000256" key="9">
    <source>
        <dbReference type="HAMAP-Rule" id="MF_01987"/>
    </source>
</evidence>
<comment type="caution">
    <text evidence="9">Lacks conserved residue(s) required for the propagation of feature annotation.</text>
</comment>
<dbReference type="AlphaFoldDB" id="A0A0D6AYJ2"/>
<dbReference type="Gene3D" id="3.40.1190.20">
    <property type="match status" value="1"/>
</dbReference>
<dbReference type="GO" id="GO:0005524">
    <property type="term" value="F:ATP binding"/>
    <property type="evidence" value="ECO:0007669"/>
    <property type="project" value="UniProtKB-UniRule"/>
</dbReference>
<feature type="binding site" evidence="9">
    <location>
        <begin position="240"/>
        <end position="241"/>
    </location>
    <ligand>
        <name>ATP</name>
        <dbReference type="ChEBI" id="CHEBI:30616"/>
    </ligand>
</feature>
<feature type="binding site" evidence="9">
    <location>
        <position position="271"/>
    </location>
    <ligand>
        <name>K(+)</name>
        <dbReference type="ChEBI" id="CHEBI:29103"/>
    </ligand>
</feature>
<sequence length="296" mass="30035">MIVTFGSLNADLIFSVETLPRPGQTLMAKGLATEAGGKGANQALAAALDGAEVAMAGAVGQDALAEVALAGLKGRVDLSRVARLEASTGCAAIHRDAEGRNEIVVAGGANLAAASGSVEDALLDRASVLLLQMENDPAQIERLIRRCRPAKAMSILNLAPAYRLDPEVLGLCDLIVVNEDEASAMAGWLGCAPEPRALALATGAGILRTLGGEGAELCWQGQEISIPALPCTVKDTTAAGDCFVGVFAAALDRDETPEAALRRAAAAAAIACTRIGSQSSLPEARDTDAVLAGAAV</sequence>
<keyword evidence="1 9" id="KW-0808">Transferase</keyword>
<feature type="domain" description="Carbohydrate kinase PfkB" evidence="10">
    <location>
        <begin position="2"/>
        <end position="283"/>
    </location>
</feature>
<keyword evidence="7 9" id="KW-0630">Potassium</keyword>
<dbReference type="GO" id="GO:0019303">
    <property type="term" value="P:D-ribose catabolic process"/>
    <property type="evidence" value="ECO:0007669"/>
    <property type="project" value="UniProtKB-UniRule"/>
</dbReference>
<gene>
    <name evidence="9" type="primary">rbsK</name>
    <name evidence="11" type="ORF">NHU_00343</name>
</gene>